<dbReference type="Proteomes" id="UP001501447">
    <property type="component" value="Unassembled WGS sequence"/>
</dbReference>
<feature type="region of interest" description="Disordered" evidence="1">
    <location>
        <begin position="25"/>
        <end position="92"/>
    </location>
</feature>
<feature type="compositionally biased region" description="Basic and acidic residues" evidence="1">
    <location>
        <begin position="78"/>
        <end position="92"/>
    </location>
</feature>
<evidence type="ECO:0000256" key="1">
    <source>
        <dbReference type="SAM" id="MobiDB-lite"/>
    </source>
</evidence>
<protein>
    <submittedName>
        <fullName evidence="2">Uncharacterized protein</fullName>
    </submittedName>
</protein>
<organism evidence="2 3">
    <name type="scientific">Streptomyces axinellae</name>
    <dbReference type="NCBI Taxonomy" id="552788"/>
    <lineage>
        <taxon>Bacteria</taxon>
        <taxon>Bacillati</taxon>
        <taxon>Actinomycetota</taxon>
        <taxon>Actinomycetes</taxon>
        <taxon>Kitasatosporales</taxon>
        <taxon>Streptomycetaceae</taxon>
        <taxon>Streptomyces</taxon>
    </lineage>
</organism>
<evidence type="ECO:0000313" key="3">
    <source>
        <dbReference type="Proteomes" id="UP001501447"/>
    </source>
</evidence>
<reference evidence="3" key="1">
    <citation type="journal article" date="2019" name="Int. J. Syst. Evol. Microbiol.">
        <title>The Global Catalogue of Microorganisms (GCM) 10K type strain sequencing project: providing services to taxonomists for standard genome sequencing and annotation.</title>
        <authorList>
            <consortium name="The Broad Institute Genomics Platform"/>
            <consortium name="The Broad Institute Genome Sequencing Center for Infectious Disease"/>
            <person name="Wu L."/>
            <person name="Ma J."/>
        </authorList>
    </citation>
    <scope>NUCLEOTIDE SEQUENCE [LARGE SCALE GENOMIC DNA]</scope>
    <source>
        <strain evidence="3">JCM 16373</strain>
    </source>
</reference>
<evidence type="ECO:0000313" key="2">
    <source>
        <dbReference type="EMBL" id="GAA2637902.1"/>
    </source>
</evidence>
<comment type="caution">
    <text evidence="2">The sequence shown here is derived from an EMBL/GenBank/DDBJ whole genome shotgun (WGS) entry which is preliminary data.</text>
</comment>
<dbReference type="EMBL" id="BAAARJ010000031">
    <property type="protein sequence ID" value="GAA2637902.1"/>
    <property type="molecule type" value="Genomic_DNA"/>
</dbReference>
<feature type="compositionally biased region" description="Basic and acidic residues" evidence="1">
    <location>
        <begin position="52"/>
        <end position="69"/>
    </location>
</feature>
<keyword evidence="3" id="KW-1185">Reference proteome</keyword>
<proteinExistence type="predicted"/>
<feature type="compositionally biased region" description="Basic and acidic residues" evidence="1">
    <location>
        <begin position="25"/>
        <end position="35"/>
    </location>
</feature>
<accession>A0ABP6DAD3</accession>
<name>A0ABP6DAD3_9ACTN</name>
<sequence length="92" mass="10033">MPNWLSVSMPVKVGKRGLTRLPCDVKDGHRGRARPDAAGYNRMRAGCGRMRPGADRVRPDGSGGRDSHGHPSTAYPHAHHEEGAYGYGRAER</sequence>
<gene>
    <name evidence="2" type="ORF">GCM10009863_63330</name>
</gene>